<dbReference type="InterPro" id="IPR012337">
    <property type="entry name" value="RNaseH-like_sf"/>
</dbReference>
<dbReference type="EMBL" id="BQNB010012611">
    <property type="protein sequence ID" value="GJT05728.1"/>
    <property type="molecule type" value="Genomic_DNA"/>
</dbReference>
<dbReference type="InterPro" id="IPR039537">
    <property type="entry name" value="Retrotran_Ty1/copia-like"/>
</dbReference>
<keyword evidence="1" id="KW-0479">Metal-binding</keyword>
<feature type="domain" description="Integrase catalytic" evidence="3">
    <location>
        <begin position="1"/>
        <end position="58"/>
    </location>
</feature>
<evidence type="ECO:0000256" key="1">
    <source>
        <dbReference type="ARBA" id="ARBA00022723"/>
    </source>
</evidence>
<dbReference type="Pfam" id="PF07727">
    <property type="entry name" value="RVT_2"/>
    <property type="match status" value="1"/>
</dbReference>
<evidence type="ECO:0000256" key="2">
    <source>
        <dbReference type="ARBA" id="ARBA00022801"/>
    </source>
</evidence>
<reference evidence="4" key="1">
    <citation type="journal article" date="2022" name="Int. J. Mol. Sci.">
        <title>Draft Genome of Tanacetum Coccineum: Genomic Comparison of Closely Related Tanacetum-Family Plants.</title>
        <authorList>
            <person name="Yamashiro T."/>
            <person name="Shiraishi A."/>
            <person name="Nakayama K."/>
            <person name="Satake H."/>
        </authorList>
    </citation>
    <scope>NUCLEOTIDE SEQUENCE</scope>
</reference>
<organism evidence="4 5">
    <name type="scientific">Tanacetum coccineum</name>
    <dbReference type="NCBI Taxonomy" id="301880"/>
    <lineage>
        <taxon>Eukaryota</taxon>
        <taxon>Viridiplantae</taxon>
        <taxon>Streptophyta</taxon>
        <taxon>Embryophyta</taxon>
        <taxon>Tracheophyta</taxon>
        <taxon>Spermatophyta</taxon>
        <taxon>Magnoliopsida</taxon>
        <taxon>eudicotyledons</taxon>
        <taxon>Gunneridae</taxon>
        <taxon>Pentapetalae</taxon>
        <taxon>asterids</taxon>
        <taxon>campanulids</taxon>
        <taxon>Asterales</taxon>
        <taxon>Asteraceae</taxon>
        <taxon>Asteroideae</taxon>
        <taxon>Anthemideae</taxon>
        <taxon>Anthemidinae</taxon>
        <taxon>Tanacetum</taxon>
    </lineage>
</organism>
<dbReference type="InterPro" id="IPR001584">
    <property type="entry name" value="Integrase_cat-core"/>
</dbReference>
<comment type="caution">
    <text evidence="4">The sequence shown here is derived from an EMBL/GenBank/DDBJ whole genome shotgun (WGS) entry which is preliminary data.</text>
</comment>
<keyword evidence="5" id="KW-1185">Reference proteome</keyword>
<evidence type="ECO:0000313" key="4">
    <source>
        <dbReference type="EMBL" id="GJT05728.1"/>
    </source>
</evidence>
<dbReference type="PANTHER" id="PTHR42648">
    <property type="entry name" value="TRANSPOSASE, PUTATIVE-RELATED"/>
    <property type="match status" value="1"/>
</dbReference>
<dbReference type="InterPro" id="IPR013103">
    <property type="entry name" value="RVT_2"/>
</dbReference>
<evidence type="ECO:0000259" key="3">
    <source>
        <dbReference type="PROSITE" id="PS50994"/>
    </source>
</evidence>
<dbReference type="PROSITE" id="PS50994">
    <property type="entry name" value="INTEGRASE"/>
    <property type="match status" value="1"/>
</dbReference>
<dbReference type="SUPFAM" id="SSF53098">
    <property type="entry name" value="Ribonuclease H-like"/>
    <property type="match status" value="1"/>
</dbReference>
<proteinExistence type="predicted"/>
<gene>
    <name evidence="4" type="ORF">Tco_0840190</name>
</gene>
<dbReference type="Gene3D" id="3.30.420.10">
    <property type="entry name" value="Ribonuclease H-like superfamily/Ribonuclease H"/>
    <property type="match status" value="1"/>
</dbReference>
<protein>
    <submittedName>
        <fullName evidence="4">Retrovirus-related pol polyprotein from transposon TNT 1-94</fullName>
    </submittedName>
</protein>
<dbReference type="PANTHER" id="PTHR42648:SF28">
    <property type="entry name" value="TRANSPOSON-ENCODED PROTEIN WITH RIBONUCLEASE H-LIKE AND RETROVIRUS ZINC FINGER-LIKE DOMAINS"/>
    <property type="match status" value="1"/>
</dbReference>
<reference evidence="4" key="2">
    <citation type="submission" date="2022-01" db="EMBL/GenBank/DDBJ databases">
        <authorList>
            <person name="Yamashiro T."/>
            <person name="Shiraishi A."/>
            <person name="Satake H."/>
            <person name="Nakayama K."/>
        </authorList>
    </citation>
    <scope>NUCLEOTIDE SEQUENCE</scope>
</reference>
<evidence type="ECO:0000313" key="5">
    <source>
        <dbReference type="Proteomes" id="UP001151760"/>
    </source>
</evidence>
<dbReference type="InterPro" id="IPR036397">
    <property type="entry name" value="RNaseH_sf"/>
</dbReference>
<sequence length="463" mass="52080">MVEKQTGKQVKTLRNDNGLEFYNAPFDNFCKKEGIVRHRTVRHTPQQNRVAEWMNQTLIVHASYLAYAHVNDEGKSPDTFLISKDVTFDESAILDQSRGCESFACTKDCGANQKVEFETYDREEVDNTGTRVQDSIAVRKGKRNAPKLARYAGCVNIYDINFVAYALAVGDDIGSDDPKTYKEAVASKDAENWITMNREMQSLEKNKTWDLVTLPKGVKPVGCKWVLKRKEGIPGVEPARFKVRLVEKGFSQKEGIDFHEVFSPVVKHKTIQVLFAIMGAFDLELDQFDVKTAFLHVAAKNMAVINDLKVLLKSKFEMKNLDAAKKILVLQAFFVDQSKLVSTPLVAHFKLDQSSIPGTDKEVKYMKTVPYSSAVGSLMYDMICTKPDLAHAVSVVSRFMANPGKAYWKATLIIVEVKSLRGIWCRKEMTKRDTEEPLAVGEIPSQGGDCCLSDLDLAIYYPK</sequence>
<dbReference type="Proteomes" id="UP001151760">
    <property type="component" value="Unassembled WGS sequence"/>
</dbReference>
<accession>A0ABQ5AWJ8</accession>
<name>A0ABQ5AWJ8_9ASTR</name>
<keyword evidence="2" id="KW-0378">Hydrolase</keyword>